<evidence type="ECO:0000313" key="2">
    <source>
        <dbReference type="EMBL" id="GAH39953.1"/>
    </source>
</evidence>
<keyword evidence="1" id="KW-1277">Toxin-antitoxin system</keyword>
<reference evidence="2" key="1">
    <citation type="journal article" date="2014" name="Front. Microbiol.">
        <title>High frequency of phylogenetically diverse reductive dehalogenase-homologous genes in deep subseafloor sedimentary metagenomes.</title>
        <authorList>
            <person name="Kawai M."/>
            <person name="Futagami T."/>
            <person name="Toyoda A."/>
            <person name="Takaki Y."/>
            <person name="Nishi S."/>
            <person name="Hori S."/>
            <person name="Arai W."/>
            <person name="Tsubouchi T."/>
            <person name="Morono Y."/>
            <person name="Uchiyama I."/>
            <person name="Ito T."/>
            <person name="Fujiyama A."/>
            <person name="Inagaki F."/>
            <person name="Takami H."/>
        </authorList>
    </citation>
    <scope>NUCLEOTIDE SEQUENCE</scope>
    <source>
        <strain evidence="2">Expedition CK06-06</strain>
    </source>
</reference>
<dbReference type="EMBL" id="BARU01005686">
    <property type="protein sequence ID" value="GAH39953.1"/>
    <property type="molecule type" value="Genomic_DNA"/>
</dbReference>
<organism evidence="2">
    <name type="scientific">marine sediment metagenome</name>
    <dbReference type="NCBI Taxonomy" id="412755"/>
    <lineage>
        <taxon>unclassified sequences</taxon>
        <taxon>metagenomes</taxon>
        <taxon>ecological metagenomes</taxon>
    </lineage>
</organism>
<sequence length="102" mass="11906">MSRYTVYVIPRAWKEIKSLPGNMHQRVKRAVEALADNPRPPKSKKLDTPDFEHDLHRLRLDNWRIVYAVAEADKIVDVLAVRKRPPYDYGDLGHLLEQSNES</sequence>
<dbReference type="SUPFAM" id="SSF143011">
    <property type="entry name" value="RelE-like"/>
    <property type="match status" value="1"/>
</dbReference>
<dbReference type="AlphaFoldDB" id="X1H3X3"/>
<dbReference type="InterPro" id="IPR007712">
    <property type="entry name" value="RelE/ParE_toxin"/>
</dbReference>
<comment type="caution">
    <text evidence="2">The sequence shown here is derived from an EMBL/GenBank/DDBJ whole genome shotgun (WGS) entry which is preliminary data.</text>
</comment>
<dbReference type="InterPro" id="IPR035093">
    <property type="entry name" value="RelE/ParE_toxin_dom_sf"/>
</dbReference>
<dbReference type="Pfam" id="PF05016">
    <property type="entry name" value="ParE_toxin"/>
    <property type="match status" value="1"/>
</dbReference>
<name>X1H3X3_9ZZZZ</name>
<evidence type="ECO:0000256" key="1">
    <source>
        <dbReference type="ARBA" id="ARBA00022649"/>
    </source>
</evidence>
<dbReference type="Gene3D" id="3.30.2310.20">
    <property type="entry name" value="RelE-like"/>
    <property type="match status" value="1"/>
</dbReference>
<accession>X1H3X3</accession>
<evidence type="ECO:0008006" key="3">
    <source>
        <dbReference type="Google" id="ProtNLM"/>
    </source>
</evidence>
<gene>
    <name evidence="2" type="ORF">S03H2_11122</name>
</gene>
<proteinExistence type="predicted"/>
<protein>
    <recommendedName>
        <fullName evidence="3">Type II toxin-antitoxin system RelE/ParE family toxin</fullName>
    </recommendedName>
</protein>